<feature type="transmembrane region" description="Helical" evidence="15">
    <location>
        <begin position="13"/>
        <end position="36"/>
    </location>
</feature>
<keyword evidence="13 15" id="KW-0472">Membrane</keyword>
<dbReference type="FunFam" id="1.10.287.130:FF:000001">
    <property type="entry name" value="Two-component sensor histidine kinase"/>
    <property type="match status" value="1"/>
</dbReference>
<evidence type="ECO:0000256" key="14">
    <source>
        <dbReference type="SAM" id="MobiDB-lite"/>
    </source>
</evidence>
<keyword evidence="9 18" id="KW-0418">Kinase</keyword>
<accession>A0AA97H2F5</accession>
<evidence type="ECO:0000256" key="9">
    <source>
        <dbReference type="ARBA" id="ARBA00022777"/>
    </source>
</evidence>
<evidence type="ECO:0000256" key="8">
    <source>
        <dbReference type="ARBA" id="ARBA00022741"/>
    </source>
</evidence>
<dbReference type="GO" id="GO:0000155">
    <property type="term" value="F:phosphorelay sensor kinase activity"/>
    <property type="evidence" value="ECO:0007669"/>
    <property type="project" value="InterPro"/>
</dbReference>
<gene>
    <name evidence="18" type="ORF">PXC00_13380</name>
</gene>
<dbReference type="InterPro" id="IPR050398">
    <property type="entry name" value="HssS/ArlS-like"/>
</dbReference>
<evidence type="ECO:0000256" key="10">
    <source>
        <dbReference type="ARBA" id="ARBA00022840"/>
    </source>
</evidence>
<feature type="domain" description="HAMP" evidence="17">
    <location>
        <begin position="206"/>
        <end position="258"/>
    </location>
</feature>
<dbReference type="CDD" id="cd00075">
    <property type="entry name" value="HATPase"/>
    <property type="match status" value="1"/>
</dbReference>
<dbReference type="InterPro" id="IPR005467">
    <property type="entry name" value="His_kinase_dom"/>
</dbReference>
<evidence type="ECO:0000256" key="11">
    <source>
        <dbReference type="ARBA" id="ARBA00022989"/>
    </source>
</evidence>
<proteinExistence type="predicted"/>
<dbReference type="SMART" id="SM00388">
    <property type="entry name" value="HisKA"/>
    <property type="match status" value="1"/>
</dbReference>
<dbReference type="KEGG" id="carl:PXC00_13380"/>
<evidence type="ECO:0000256" key="3">
    <source>
        <dbReference type="ARBA" id="ARBA00012438"/>
    </source>
</evidence>
<evidence type="ECO:0000256" key="5">
    <source>
        <dbReference type="ARBA" id="ARBA00022553"/>
    </source>
</evidence>
<evidence type="ECO:0000256" key="6">
    <source>
        <dbReference type="ARBA" id="ARBA00022679"/>
    </source>
</evidence>
<dbReference type="AlphaFoldDB" id="A0AA97H2F5"/>
<dbReference type="SMART" id="SM00304">
    <property type="entry name" value="HAMP"/>
    <property type="match status" value="1"/>
</dbReference>
<keyword evidence="11 15" id="KW-1133">Transmembrane helix</keyword>
<dbReference type="Pfam" id="PF00512">
    <property type="entry name" value="HisKA"/>
    <property type="match status" value="1"/>
</dbReference>
<dbReference type="Gene3D" id="3.30.565.10">
    <property type="entry name" value="Histidine kinase-like ATPase, C-terminal domain"/>
    <property type="match status" value="1"/>
</dbReference>
<dbReference type="InterPro" id="IPR004358">
    <property type="entry name" value="Sig_transdc_His_kin-like_C"/>
</dbReference>
<feature type="transmembrane region" description="Helical" evidence="15">
    <location>
        <begin position="185"/>
        <end position="205"/>
    </location>
</feature>
<dbReference type="InterPro" id="IPR036097">
    <property type="entry name" value="HisK_dim/P_sf"/>
</dbReference>
<dbReference type="PROSITE" id="PS50885">
    <property type="entry name" value="HAMP"/>
    <property type="match status" value="1"/>
</dbReference>
<reference evidence="18" key="2">
    <citation type="submission" date="2024-06" db="EMBL/GenBank/DDBJ databases">
        <title>Caproicibacterium argilliputei sp. nov, a novel caproic acid producing anaerobic bacterium isolated from pit mud.</title>
        <authorList>
            <person name="Xia S."/>
        </authorList>
    </citation>
    <scope>NUCLEOTIDE SEQUENCE</scope>
    <source>
        <strain evidence="18">ZCY20-5</strain>
    </source>
</reference>
<evidence type="ECO:0000313" key="19">
    <source>
        <dbReference type="Proteomes" id="UP001300604"/>
    </source>
</evidence>
<evidence type="ECO:0000256" key="13">
    <source>
        <dbReference type="ARBA" id="ARBA00023136"/>
    </source>
</evidence>
<dbReference type="InterPro" id="IPR003594">
    <property type="entry name" value="HATPase_dom"/>
</dbReference>
<evidence type="ECO:0000256" key="7">
    <source>
        <dbReference type="ARBA" id="ARBA00022692"/>
    </source>
</evidence>
<dbReference type="PROSITE" id="PS50109">
    <property type="entry name" value="HIS_KIN"/>
    <property type="match status" value="1"/>
</dbReference>
<dbReference type="PRINTS" id="PR00344">
    <property type="entry name" value="BCTRLSENSOR"/>
</dbReference>
<dbReference type="InterPro" id="IPR003661">
    <property type="entry name" value="HisK_dim/P_dom"/>
</dbReference>
<dbReference type="GO" id="GO:0005886">
    <property type="term" value="C:plasma membrane"/>
    <property type="evidence" value="ECO:0007669"/>
    <property type="project" value="UniProtKB-SubCell"/>
</dbReference>
<evidence type="ECO:0000256" key="1">
    <source>
        <dbReference type="ARBA" id="ARBA00000085"/>
    </source>
</evidence>
<dbReference type="PANTHER" id="PTHR45528:SF1">
    <property type="entry name" value="SENSOR HISTIDINE KINASE CPXA"/>
    <property type="match status" value="1"/>
</dbReference>
<dbReference type="InterPro" id="IPR036890">
    <property type="entry name" value="HATPase_C_sf"/>
</dbReference>
<protein>
    <recommendedName>
        <fullName evidence="3">histidine kinase</fullName>
        <ecNumber evidence="3">2.7.13.3</ecNumber>
    </recommendedName>
</protein>
<evidence type="ECO:0000313" key="18">
    <source>
        <dbReference type="EMBL" id="WOC32162.1"/>
    </source>
</evidence>
<feature type="region of interest" description="Disordered" evidence="14">
    <location>
        <begin position="488"/>
        <end position="530"/>
    </location>
</feature>
<dbReference type="SUPFAM" id="SSF47384">
    <property type="entry name" value="Homodimeric domain of signal transducing histidine kinase"/>
    <property type="match status" value="1"/>
</dbReference>
<dbReference type="EC" id="2.7.13.3" evidence="3"/>
<keyword evidence="12" id="KW-0902">Two-component regulatory system</keyword>
<dbReference type="SUPFAM" id="SSF158472">
    <property type="entry name" value="HAMP domain-like"/>
    <property type="match status" value="1"/>
</dbReference>
<keyword evidence="5" id="KW-0597">Phosphoprotein</keyword>
<keyword evidence="4" id="KW-1003">Cell membrane</keyword>
<feature type="domain" description="Histidine kinase" evidence="16">
    <location>
        <begin position="266"/>
        <end position="483"/>
    </location>
</feature>
<dbReference type="SMART" id="SM00387">
    <property type="entry name" value="HATPase_c"/>
    <property type="match status" value="1"/>
</dbReference>
<keyword evidence="6" id="KW-0808">Transferase</keyword>
<dbReference type="PANTHER" id="PTHR45528">
    <property type="entry name" value="SENSOR HISTIDINE KINASE CPXA"/>
    <property type="match status" value="1"/>
</dbReference>
<dbReference type="CDD" id="cd06225">
    <property type="entry name" value="HAMP"/>
    <property type="match status" value="1"/>
</dbReference>
<reference evidence="18" key="1">
    <citation type="submission" date="2023-09" db="EMBL/GenBank/DDBJ databases">
        <authorList>
            <person name="Zeng C."/>
        </authorList>
    </citation>
    <scope>NUCLEOTIDE SEQUENCE</scope>
    <source>
        <strain evidence="18">ZCY20-5</strain>
    </source>
</reference>
<keyword evidence="19" id="KW-1185">Reference proteome</keyword>
<evidence type="ECO:0000259" key="17">
    <source>
        <dbReference type="PROSITE" id="PS50885"/>
    </source>
</evidence>
<evidence type="ECO:0000256" key="4">
    <source>
        <dbReference type="ARBA" id="ARBA00022475"/>
    </source>
</evidence>
<dbReference type="GO" id="GO:0005524">
    <property type="term" value="F:ATP binding"/>
    <property type="evidence" value="ECO:0007669"/>
    <property type="project" value="UniProtKB-KW"/>
</dbReference>
<organism evidence="18 19">
    <name type="scientific">Caproicibacterium argilliputei</name>
    <dbReference type="NCBI Taxonomy" id="3030016"/>
    <lineage>
        <taxon>Bacteria</taxon>
        <taxon>Bacillati</taxon>
        <taxon>Bacillota</taxon>
        <taxon>Clostridia</taxon>
        <taxon>Eubacteriales</taxon>
        <taxon>Oscillospiraceae</taxon>
        <taxon>Caproicibacterium</taxon>
    </lineage>
</organism>
<dbReference type="RefSeq" id="WP_275844221.1">
    <property type="nucleotide sequence ID" value="NZ_CP135996.1"/>
</dbReference>
<evidence type="ECO:0000256" key="2">
    <source>
        <dbReference type="ARBA" id="ARBA00004651"/>
    </source>
</evidence>
<dbReference type="Pfam" id="PF00672">
    <property type="entry name" value="HAMP"/>
    <property type="match status" value="1"/>
</dbReference>
<dbReference type="SUPFAM" id="SSF55874">
    <property type="entry name" value="ATPase domain of HSP90 chaperone/DNA topoisomerase II/histidine kinase"/>
    <property type="match status" value="1"/>
</dbReference>
<comment type="catalytic activity">
    <reaction evidence="1">
        <text>ATP + protein L-histidine = ADP + protein N-phospho-L-histidine.</text>
        <dbReference type="EC" id="2.7.13.3"/>
    </reaction>
</comment>
<dbReference type="Proteomes" id="UP001300604">
    <property type="component" value="Chromosome"/>
</dbReference>
<dbReference type="Gene3D" id="6.10.340.10">
    <property type="match status" value="1"/>
</dbReference>
<evidence type="ECO:0000259" key="16">
    <source>
        <dbReference type="PROSITE" id="PS50109"/>
    </source>
</evidence>
<keyword evidence="7 15" id="KW-0812">Transmembrane</keyword>
<evidence type="ECO:0000256" key="15">
    <source>
        <dbReference type="SAM" id="Phobius"/>
    </source>
</evidence>
<comment type="subcellular location">
    <subcellularLocation>
        <location evidence="2">Cell membrane</location>
        <topology evidence="2">Multi-pass membrane protein</topology>
    </subcellularLocation>
</comment>
<dbReference type="Pfam" id="PF02518">
    <property type="entry name" value="HATPase_c"/>
    <property type="match status" value="1"/>
</dbReference>
<name>A0AA97H2F5_9FIRM</name>
<dbReference type="InterPro" id="IPR003660">
    <property type="entry name" value="HAMP_dom"/>
</dbReference>
<keyword evidence="10" id="KW-0067">ATP-binding</keyword>
<dbReference type="Gene3D" id="1.10.287.130">
    <property type="match status" value="1"/>
</dbReference>
<dbReference type="FunFam" id="3.30.565.10:FF:000006">
    <property type="entry name" value="Sensor histidine kinase WalK"/>
    <property type="match status" value="1"/>
</dbReference>
<dbReference type="EMBL" id="CP135996">
    <property type="protein sequence ID" value="WOC32162.1"/>
    <property type="molecule type" value="Genomic_DNA"/>
</dbReference>
<evidence type="ECO:0000256" key="12">
    <source>
        <dbReference type="ARBA" id="ARBA00023012"/>
    </source>
</evidence>
<dbReference type="CDD" id="cd00082">
    <property type="entry name" value="HisKA"/>
    <property type="match status" value="1"/>
</dbReference>
<keyword evidence="8" id="KW-0547">Nucleotide-binding</keyword>
<sequence length="530" mass="58649">MERAKRKTLFKKYLMMTLLTIFVSFCILGLVMLLSFNSNWKQEKRDGLTKNAQSVSDIVARSLTLSSGQVAIDTEGIEKFLPALSRNNEIDIFIVNEAGQITVSSQGAAGTIHTEKTIPKSIMQKALSGIYNDQTLLGGVYDAPCYAVGVPVTVQVSKQTHTIGAVFTSVSVSSQAEYRKDIFRMFLFAALAAFMVSFCMVWVFSYNMVRPLRIMAGAARSFGDGNFSTRVPVTSRDEIGELALAFNNMADSLASSEYTRRNFIANVSHELKTPMTTIAGFIDGILDGTIPQEKQAHYLQIVTEEVKRLSRLVKTMLDLSRIDNGELKLRPARFDITETVLTTMLSFEKPIEAKKIEVRGLEDTHAVYVDGDTDMIHQVVYNLVENAVKFTNENGYIQVTIAEQPTKTTVTIRNSGEGIAPEEITQIFGRFYKTDKSRSKDKTGMGLGLYIVKTIIQQHGGEISANSVVGQYCEFSFWLPREIPQSAASQRPTTTVCAEVVEPPASKRQDAAQPDGTPKQTAPKNKKDGM</sequence>